<dbReference type="OrthoDB" id="2447880at2759"/>
<dbReference type="GO" id="GO:0043565">
    <property type="term" value="F:sequence-specific DNA binding"/>
    <property type="evidence" value="ECO:0007669"/>
    <property type="project" value="InterPro"/>
</dbReference>
<evidence type="ECO:0008006" key="10">
    <source>
        <dbReference type="Google" id="ProtNLM"/>
    </source>
</evidence>
<evidence type="ECO:0000313" key="9">
    <source>
        <dbReference type="Proteomes" id="UP000053259"/>
    </source>
</evidence>
<sequence>MTVAYNTDKARWEAVLKRDRAASNAFVYTVSSTGIYCRPTCPARIARRANVGFYACASEAAANGFRPCKRCKPERAEGQPEDAAVIAVKNFLANEGKSRKYQTLRQMSDQAGLSKWHFHRTFIKITGMTPGEWAKQQKQLALAKASAANTFDATPDPSIMSVIAPSSLDSSTSTTLSSSAEFGKDTTLLPSLADEEWFHMIDFDAAFEATDLEAFQV</sequence>
<evidence type="ECO:0000259" key="6">
    <source>
        <dbReference type="Pfam" id="PF00165"/>
    </source>
</evidence>
<dbReference type="GO" id="GO:0006281">
    <property type="term" value="P:DNA repair"/>
    <property type="evidence" value="ECO:0007669"/>
    <property type="project" value="InterPro"/>
</dbReference>
<gene>
    <name evidence="8" type="ORF">PV09_05133</name>
</gene>
<dbReference type="Pfam" id="PF02805">
    <property type="entry name" value="Ada_Zn_binding"/>
    <property type="match status" value="1"/>
</dbReference>
<organism evidence="8 9">
    <name type="scientific">Verruconis gallopava</name>
    <dbReference type="NCBI Taxonomy" id="253628"/>
    <lineage>
        <taxon>Eukaryota</taxon>
        <taxon>Fungi</taxon>
        <taxon>Dikarya</taxon>
        <taxon>Ascomycota</taxon>
        <taxon>Pezizomycotina</taxon>
        <taxon>Dothideomycetes</taxon>
        <taxon>Pleosporomycetidae</taxon>
        <taxon>Venturiales</taxon>
        <taxon>Sympoventuriaceae</taxon>
        <taxon>Verruconis</taxon>
    </lineage>
</organism>
<dbReference type="InterPro" id="IPR018060">
    <property type="entry name" value="HTH_AraC"/>
</dbReference>
<dbReference type="GO" id="GO:0008270">
    <property type="term" value="F:zinc ion binding"/>
    <property type="evidence" value="ECO:0007669"/>
    <property type="project" value="InterPro"/>
</dbReference>
<evidence type="ECO:0000256" key="3">
    <source>
        <dbReference type="ARBA" id="ARBA00023015"/>
    </source>
</evidence>
<dbReference type="STRING" id="253628.A0A0D2AXB7"/>
<evidence type="ECO:0000256" key="1">
    <source>
        <dbReference type="ARBA" id="ARBA00001947"/>
    </source>
</evidence>
<dbReference type="GO" id="GO:0008168">
    <property type="term" value="F:methyltransferase activity"/>
    <property type="evidence" value="ECO:0007669"/>
    <property type="project" value="UniProtKB-KW"/>
</dbReference>
<dbReference type="AlphaFoldDB" id="A0A0D2AXB7"/>
<evidence type="ECO:0000256" key="5">
    <source>
        <dbReference type="ARBA" id="ARBA00023163"/>
    </source>
</evidence>
<dbReference type="SUPFAM" id="SSF57884">
    <property type="entry name" value="Ada DNA repair protein, N-terminal domain (N-Ada 10)"/>
    <property type="match status" value="1"/>
</dbReference>
<protein>
    <recommendedName>
        <fullName evidence="10">HTH araC/xylS-type domain-containing protein</fullName>
    </recommendedName>
</protein>
<name>A0A0D2AXB7_9PEZI</name>
<dbReference type="EMBL" id="KN847543">
    <property type="protein sequence ID" value="KIW03834.1"/>
    <property type="molecule type" value="Genomic_DNA"/>
</dbReference>
<dbReference type="VEuPathDB" id="FungiDB:PV09_05133"/>
<keyword evidence="3" id="KW-0805">Transcription regulation</keyword>
<feature type="domain" description="Ada DNA repair metal-binding" evidence="7">
    <location>
        <begin position="10"/>
        <end position="74"/>
    </location>
</feature>
<dbReference type="GeneID" id="27313106"/>
<keyword evidence="4" id="KW-0010">Activator</keyword>
<dbReference type="GO" id="GO:0003700">
    <property type="term" value="F:DNA-binding transcription factor activity"/>
    <property type="evidence" value="ECO:0007669"/>
    <property type="project" value="InterPro"/>
</dbReference>
<keyword evidence="2" id="KW-0489">Methyltransferase</keyword>
<dbReference type="Gene3D" id="3.40.10.10">
    <property type="entry name" value="DNA Methylphosphotriester Repair Domain"/>
    <property type="match status" value="1"/>
</dbReference>
<evidence type="ECO:0000259" key="7">
    <source>
        <dbReference type="Pfam" id="PF02805"/>
    </source>
</evidence>
<dbReference type="InParanoid" id="A0A0D2AXB7"/>
<dbReference type="Pfam" id="PF00165">
    <property type="entry name" value="HTH_AraC"/>
    <property type="match status" value="1"/>
</dbReference>
<evidence type="ECO:0000313" key="8">
    <source>
        <dbReference type="EMBL" id="KIW03834.1"/>
    </source>
</evidence>
<dbReference type="SUPFAM" id="SSF46689">
    <property type="entry name" value="Homeodomain-like"/>
    <property type="match status" value="1"/>
</dbReference>
<accession>A0A0D2AXB7</accession>
<dbReference type="InterPro" id="IPR035451">
    <property type="entry name" value="Ada-like_dom_sf"/>
</dbReference>
<comment type="cofactor">
    <cofactor evidence="1">
        <name>Zn(2+)</name>
        <dbReference type="ChEBI" id="CHEBI:29105"/>
    </cofactor>
</comment>
<evidence type="ECO:0000256" key="4">
    <source>
        <dbReference type="ARBA" id="ARBA00023159"/>
    </source>
</evidence>
<proteinExistence type="predicted"/>
<dbReference type="Gene3D" id="1.10.10.60">
    <property type="entry name" value="Homeodomain-like"/>
    <property type="match status" value="1"/>
</dbReference>
<keyword evidence="2" id="KW-0808">Transferase</keyword>
<dbReference type="InterPro" id="IPR009057">
    <property type="entry name" value="Homeodomain-like_sf"/>
</dbReference>
<dbReference type="GO" id="GO:0032259">
    <property type="term" value="P:methylation"/>
    <property type="evidence" value="ECO:0007669"/>
    <property type="project" value="UniProtKB-KW"/>
</dbReference>
<dbReference type="HOGENOM" id="CLU_000445_81_3_1"/>
<reference evidence="8 9" key="1">
    <citation type="submission" date="2015-01" db="EMBL/GenBank/DDBJ databases">
        <title>The Genome Sequence of Ochroconis gallopava CBS43764.</title>
        <authorList>
            <consortium name="The Broad Institute Genomics Platform"/>
            <person name="Cuomo C."/>
            <person name="de Hoog S."/>
            <person name="Gorbushina A."/>
            <person name="Stielow B."/>
            <person name="Teixiera M."/>
            <person name="Abouelleil A."/>
            <person name="Chapman S.B."/>
            <person name="Priest M."/>
            <person name="Young S.K."/>
            <person name="Wortman J."/>
            <person name="Nusbaum C."/>
            <person name="Birren B."/>
        </authorList>
    </citation>
    <scope>NUCLEOTIDE SEQUENCE [LARGE SCALE GENOMIC DNA]</scope>
    <source>
        <strain evidence="8 9">CBS 43764</strain>
    </source>
</reference>
<dbReference type="RefSeq" id="XP_016213703.1">
    <property type="nucleotide sequence ID" value="XM_016358602.1"/>
</dbReference>
<evidence type="ECO:0000256" key="2">
    <source>
        <dbReference type="ARBA" id="ARBA00022603"/>
    </source>
</evidence>
<keyword evidence="5" id="KW-0804">Transcription</keyword>
<dbReference type="Proteomes" id="UP000053259">
    <property type="component" value="Unassembled WGS sequence"/>
</dbReference>
<keyword evidence="9" id="KW-1185">Reference proteome</keyword>
<feature type="domain" description="HTH araC/xylS-type" evidence="6">
    <location>
        <begin position="102"/>
        <end position="133"/>
    </location>
</feature>
<dbReference type="InterPro" id="IPR004026">
    <property type="entry name" value="Ada_DNA_repair_Zn-bd"/>
</dbReference>